<feature type="region of interest" description="Disordered" evidence="1">
    <location>
        <begin position="256"/>
        <end position="318"/>
    </location>
</feature>
<dbReference type="PANTHER" id="PTHR15503">
    <property type="entry name" value="LDOC1 RELATED"/>
    <property type="match status" value="1"/>
</dbReference>
<reference evidence="2" key="1">
    <citation type="journal article" date="2019" name="Sci. Rep.">
        <title>Draft genome of Tanacetum cinerariifolium, the natural source of mosquito coil.</title>
        <authorList>
            <person name="Yamashiro T."/>
            <person name="Shiraishi A."/>
            <person name="Satake H."/>
            <person name="Nakayama K."/>
        </authorList>
    </citation>
    <scope>NUCLEOTIDE SEQUENCE</scope>
</reference>
<feature type="compositionally biased region" description="Basic and acidic residues" evidence="1">
    <location>
        <begin position="306"/>
        <end position="318"/>
    </location>
</feature>
<dbReference type="Gene3D" id="3.30.420.10">
    <property type="entry name" value="Ribonuclease H-like superfamily/Ribonuclease H"/>
    <property type="match status" value="1"/>
</dbReference>
<evidence type="ECO:0000256" key="1">
    <source>
        <dbReference type="SAM" id="MobiDB-lite"/>
    </source>
</evidence>
<keyword evidence="2" id="KW-0695">RNA-directed DNA polymerase</keyword>
<organism evidence="2">
    <name type="scientific">Tanacetum cinerariifolium</name>
    <name type="common">Dalmatian daisy</name>
    <name type="synonym">Chrysanthemum cinerariifolium</name>
    <dbReference type="NCBI Taxonomy" id="118510"/>
    <lineage>
        <taxon>Eukaryota</taxon>
        <taxon>Viridiplantae</taxon>
        <taxon>Streptophyta</taxon>
        <taxon>Embryophyta</taxon>
        <taxon>Tracheophyta</taxon>
        <taxon>Spermatophyta</taxon>
        <taxon>Magnoliopsida</taxon>
        <taxon>eudicotyledons</taxon>
        <taxon>Gunneridae</taxon>
        <taxon>Pentapetalae</taxon>
        <taxon>asterids</taxon>
        <taxon>campanulids</taxon>
        <taxon>Asterales</taxon>
        <taxon>Asteraceae</taxon>
        <taxon>Asteroideae</taxon>
        <taxon>Anthemideae</taxon>
        <taxon>Anthemidinae</taxon>
        <taxon>Tanacetum</taxon>
    </lineage>
</organism>
<dbReference type="InterPro" id="IPR036397">
    <property type="entry name" value="RNaseH_sf"/>
</dbReference>
<name>A0A6L2JHZ9_TANCI</name>
<dbReference type="InterPro" id="IPR012337">
    <property type="entry name" value="RNaseH-like_sf"/>
</dbReference>
<accession>A0A6L2JHZ9</accession>
<evidence type="ECO:0000313" key="2">
    <source>
        <dbReference type="EMBL" id="GEU36638.1"/>
    </source>
</evidence>
<feature type="compositionally biased region" description="Polar residues" evidence="1">
    <location>
        <begin position="265"/>
        <end position="287"/>
    </location>
</feature>
<protein>
    <submittedName>
        <fullName evidence="2">Putative reverse transcriptase domain-containing protein</fullName>
    </submittedName>
</protein>
<proteinExistence type="predicted"/>
<dbReference type="SUPFAM" id="SSF53098">
    <property type="entry name" value="Ribonuclease H-like"/>
    <property type="match status" value="1"/>
</dbReference>
<dbReference type="SUPFAM" id="SSF56672">
    <property type="entry name" value="DNA/RNA polymerases"/>
    <property type="match status" value="1"/>
</dbReference>
<gene>
    <name evidence="2" type="ORF">Tci_008616</name>
</gene>
<sequence>MTIGVLQMPILLTTKGALEQDKNQHALSVVPRDISKRSLPPTGQVKFQIDLIPGVAPVAQAPYRLASYEIKELSNQLNELSNKGFIRPSSSPVGSRGLTKSHKLENIKNEDVGGMLIENSKDPKKLRTKKLEPHVDGTLCLNGRSWLPCYGDLRTLPKSSQGYDTIWVIVDRHTKSAIFVPITETYPIEKLRSLRKALGTSLDMITAYHPKTDGQSQRSIQTLKDMLRACVIYFGKGKDFSSKVTPLFETMMVQPQEDMGEDSEIPTNSHHTPIITQPSTSSQPQLKHNSKKSKKRVTKVPQLSDSTHDVADEHVTTC</sequence>
<dbReference type="InterPro" id="IPR032567">
    <property type="entry name" value="RTL1-rel"/>
</dbReference>
<comment type="caution">
    <text evidence="2">The sequence shown here is derived from an EMBL/GenBank/DDBJ whole genome shotgun (WGS) entry which is preliminary data.</text>
</comment>
<dbReference type="GO" id="GO:0003964">
    <property type="term" value="F:RNA-directed DNA polymerase activity"/>
    <property type="evidence" value="ECO:0007669"/>
    <property type="project" value="UniProtKB-KW"/>
</dbReference>
<dbReference type="GO" id="GO:0003676">
    <property type="term" value="F:nucleic acid binding"/>
    <property type="evidence" value="ECO:0007669"/>
    <property type="project" value="InterPro"/>
</dbReference>
<dbReference type="PANTHER" id="PTHR15503:SF45">
    <property type="entry name" value="RNA-DIRECTED DNA POLYMERASE HOMOLOG"/>
    <property type="match status" value="1"/>
</dbReference>
<dbReference type="Gene3D" id="3.10.10.10">
    <property type="entry name" value="HIV Type 1 Reverse Transcriptase, subunit A, domain 1"/>
    <property type="match status" value="1"/>
</dbReference>
<feature type="compositionally biased region" description="Basic residues" evidence="1">
    <location>
        <begin position="288"/>
        <end position="298"/>
    </location>
</feature>
<keyword evidence="2" id="KW-0808">Transferase</keyword>
<dbReference type="AlphaFoldDB" id="A0A6L2JHZ9"/>
<keyword evidence="2" id="KW-0548">Nucleotidyltransferase</keyword>
<dbReference type="InterPro" id="IPR043502">
    <property type="entry name" value="DNA/RNA_pol_sf"/>
</dbReference>
<dbReference type="EMBL" id="BKCJ010000832">
    <property type="protein sequence ID" value="GEU36638.1"/>
    <property type="molecule type" value="Genomic_DNA"/>
</dbReference>